<accession>A0A2U1FG20</accession>
<evidence type="ECO:0000256" key="2">
    <source>
        <dbReference type="ARBA" id="ARBA00006679"/>
    </source>
</evidence>
<feature type="transmembrane region" description="Helical" evidence="7">
    <location>
        <begin position="58"/>
        <end position="78"/>
    </location>
</feature>
<keyword evidence="6 7" id="KW-0472">Membrane</keyword>
<comment type="subcellular location">
    <subcellularLocation>
        <location evidence="1">Cell membrane</location>
        <topology evidence="1">Multi-pass membrane protein</topology>
    </subcellularLocation>
</comment>
<feature type="transmembrane region" description="Helical" evidence="7">
    <location>
        <begin position="85"/>
        <end position="104"/>
    </location>
</feature>
<comment type="caution">
    <text evidence="8">The sequence shown here is derived from an EMBL/GenBank/DDBJ whole genome shotgun (WGS) entry which is preliminary data.</text>
</comment>
<dbReference type="GO" id="GO:0005886">
    <property type="term" value="C:plasma membrane"/>
    <property type="evidence" value="ECO:0007669"/>
    <property type="project" value="UniProtKB-SubCell"/>
</dbReference>
<dbReference type="InterPro" id="IPR032808">
    <property type="entry name" value="DoxX"/>
</dbReference>
<organism evidence="8 9">
    <name type="scientific">Actinomycetospora cinnamomea</name>
    <dbReference type="NCBI Taxonomy" id="663609"/>
    <lineage>
        <taxon>Bacteria</taxon>
        <taxon>Bacillati</taxon>
        <taxon>Actinomycetota</taxon>
        <taxon>Actinomycetes</taxon>
        <taxon>Pseudonocardiales</taxon>
        <taxon>Pseudonocardiaceae</taxon>
        <taxon>Actinomycetospora</taxon>
    </lineage>
</organism>
<protein>
    <submittedName>
        <fullName evidence="8">Putative oxidoreductase</fullName>
    </submittedName>
</protein>
<sequence length="148" mass="15039">MESWRAELVRERAEGRARYVVAALRIVAGLAFVLTSIGKFTDRAGYTALFESFGLPGSSALVLLVGLVELVGGVLLVLGLGTRLAALALAGNMVGAIATAGVAVGGPIHLGLAPTLLVIMLVLLWAGPGAGSLDARLLVVRPGRTLGA</sequence>
<evidence type="ECO:0000256" key="3">
    <source>
        <dbReference type="ARBA" id="ARBA00022475"/>
    </source>
</evidence>
<dbReference type="RefSeq" id="WP_165825645.1">
    <property type="nucleotide sequence ID" value="NZ_QEKW01000004.1"/>
</dbReference>
<comment type="similarity">
    <text evidence="2">Belongs to the DoxX family.</text>
</comment>
<evidence type="ECO:0000256" key="5">
    <source>
        <dbReference type="ARBA" id="ARBA00022989"/>
    </source>
</evidence>
<dbReference type="InterPro" id="IPR051907">
    <property type="entry name" value="DoxX-like_oxidoreductase"/>
</dbReference>
<feature type="transmembrane region" description="Helical" evidence="7">
    <location>
        <begin position="20"/>
        <end position="38"/>
    </location>
</feature>
<dbReference type="Pfam" id="PF07681">
    <property type="entry name" value="DoxX"/>
    <property type="match status" value="1"/>
</dbReference>
<dbReference type="AlphaFoldDB" id="A0A2U1FG20"/>
<dbReference type="PANTHER" id="PTHR33452">
    <property type="entry name" value="OXIDOREDUCTASE CATD-RELATED"/>
    <property type="match status" value="1"/>
</dbReference>
<evidence type="ECO:0000313" key="9">
    <source>
        <dbReference type="Proteomes" id="UP000245639"/>
    </source>
</evidence>
<evidence type="ECO:0000256" key="7">
    <source>
        <dbReference type="SAM" id="Phobius"/>
    </source>
</evidence>
<name>A0A2U1FG20_9PSEU</name>
<dbReference type="PANTHER" id="PTHR33452:SF1">
    <property type="entry name" value="INNER MEMBRANE PROTEIN YPHA-RELATED"/>
    <property type="match status" value="1"/>
</dbReference>
<dbReference type="Proteomes" id="UP000245639">
    <property type="component" value="Unassembled WGS sequence"/>
</dbReference>
<evidence type="ECO:0000313" key="8">
    <source>
        <dbReference type="EMBL" id="PVZ11155.1"/>
    </source>
</evidence>
<gene>
    <name evidence="8" type="ORF">C8D89_104370</name>
</gene>
<proteinExistence type="inferred from homology"/>
<evidence type="ECO:0000256" key="4">
    <source>
        <dbReference type="ARBA" id="ARBA00022692"/>
    </source>
</evidence>
<keyword evidence="5 7" id="KW-1133">Transmembrane helix</keyword>
<evidence type="ECO:0000256" key="1">
    <source>
        <dbReference type="ARBA" id="ARBA00004651"/>
    </source>
</evidence>
<keyword evidence="3" id="KW-1003">Cell membrane</keyword>
<evidence type="ECO:0000256" key="6">
    <source>
        <dbReference type="ARBA" id="ARBA00023136"/>
    </source>
</evidence>
<reference evidence="8 9" key="1">
    <citation type="submission" date="2018-04" db="EMBL/GenBank/DDBJ databases">
        <title>Genomic Encyclopedia of Type Strains, Phase IV (KMG-IV): sequencing the most valuable type-strain genomes for metagenomic binning, comparative biology and taxonomic classification.</title>
        <authorList>
            <person name="Goeker M."/>
        </authorList>
    </citation>
    <scope>NUCLEOTIDE SEQUENCE [LARGE SCALE GENOMIC DNA]</scope>
    <source>
        <strain evidence="8 9">DSM 45771</strain>
    </source>
</reference>
<dbReference type="EMBL" id="QEKW01000004">
    <property type="protein sequence ID" value="PVZ11155.1"/>
    <property type="molecule type" value="Genomic_DNA"/>
</dbReference>
<keyword evidence="4 7" id="KW-0812">Transmembrane</keyword>
<feature type="transmembrane region" description="Helical" evidence="7">
    <location>
        <begin position="110"/>
        <end position="127"/>
    </location>
</feature>
<keyword evidence="9" id="KW-1185">Reference proteome</keyword>